<keyword evidence="5" id="KW-1185">Reference proteome</keyword>
<dbReference type="PROSITE" id="PS51318">
    <property type="entry name" value="TAT"/>
    <property type="match status" value="1"/>
</dbReference>
<evidence type="ECO:0000313" key="5">
    <source>
        <dbReference type="Proteomes" id="UP000094487"/>
    </source>
</evidence>
<feature type="signal peptide" evidence="2">
    <location>
        <begin position="1"/>
        <end position="24"/>
    </location>
</feature>
<dbReference type="Pfam" id="PF00884">
    <property type="entry name" value="Sulfatase"/>
    <property type="match status" value="1"/>
</dbReference>
<evidence type="ECO:0000256" key="1">
    <source>
        <dbReference type="SAM" id="MobiDB-lite"/>
    </source>
</evidence>
<dbReference type="InterPro" id="IPR017850">
    <property type="entry name" value="Alkaline_phosphatase_core_sf"/>
</dbReference>
<dbReference type="STRING" id="1888892.BFL28_13035"/>
<feature type="region of interest" description="Disordered" evidence="1">
    <location>
        <begin position="449"/>
        <end position="476"/>
    </location>
</feature>
<name>A0A1E3LYQ9_9SPHN</name>
<dbReference type="CDD" id="cd16027">
    <property type="entry name" value="SGSH"/>
    <property type="match status" value="1"/>
</dbReference>
<accession>A0A1E3LYQ9</accession>
<organism evidence="4 5">
    <name type="scientific">Sphingomonas turrisvirgatae</name>
    <dbReference type="NCBI Taxonomy" id="1888892"/>
    <lineage>
        <taxon>Bacteria</taxon>
        <taxon>Pseudomonadati</taxon>
        <taxon>Pseudomonadota</taxon>
        <taxon>Alphaproteobacteria</taxon>
        <taxon>Sphingomonadales</taxon>
        <taxon>Sphingomonadaceae</taxon>
        <taxon>Sphingomonas</taxon>
    </lineage>
</organism>
<sequence length="476" mass="52798">MTRFTRRIVLALGVALIVTPPALARDTAPGRRAPATKPQPNIVVFLADDLGYRDTTPGGDRDARTPNLAKLAADGLSFDQAFVASPACAPSRAAMLTGLMPARNGAEANHDKARDDLRKLPAYLQAQGYQVVAFGKVAHYKHTKDYGFDHFAHDTFHDHDGVPAAISWLKARTDKRPLAIFVGSNWPHVPWPESSEGFDPAAIKLPPKSIDTPQTREARARYHAAVARMDKELGETLTAVDATLGKDSLVLFSSDHGAQWPFGKWNLYDTGTRTPLIVRWPGQVKPGSQTQAMVSWVDILPTLVEVAGGKPSAELDGRSFAAALRSQNRFKGRPEIFTTHNNDVSINVFPMRSVRTARWKYIVNLRPETLFTTHIDQWAGRLGSGAYFPSWRRAAEGDARAKAIVDAYYTRPPEELYDLTTDPDETRNLAADPRHQKVMVKLRAKLADWRRDQGDDHPVRGKPHFERGPIDGRPED</sequence>
<dbReference type="PANTHER" id="PTHR43751">
    <property type="entry name" value="SULFATASE"/>
    <property type="match status" value="1"/>
</dbReference>
<dbReference type="InterPro" id="IPR000917">
    <property type="entry name" value="Sulfatase_N"/>
</dbReference>
<keyword evidence="2" id="KW-0732">Signal</keyword>
<feature type="domain" description="Sulfatase N-terminal" evidence="3">
    <location>
        <begin position="40"/>
        <end position="308"/>
    </location>
</feature>
<dbReference type="SUPFAM" id="SSF53649">
    <property type="entry name" value="Alkaline phosphatase-like"/>
    <property type="match status" value="1"/>
</dbReference>
<feature type="chain" id="PRO_5009132189" evidence="2">
    <location>
        <begin position="25"/>
        <end position="476"/>
    </location>
</feature>
<gene>
    <name evidence="4" type="ORF">BFL28_13035</name>
</gene>
<dbReference type="OrthoDB" id="9803751at2"/>
<comment type="caution">
    <text evidence="4">The sequence shown here is derived from an EMBL/GenBank/DDBJ whole genome shotgun (WGS) entry which is preliminary data.</text>
</comment>
<evidence type="ECO:0000256" key="2">
    <source>
        <dbReference type="SAM" id="SignalP"/>
    </source>
</evidence>
<evidence type="ECO:0000259" key="3">
    <source>
        <dbReference type="Pfam" id="PF00884"/>
    </source>
</evidence>
<evidence type="ECO:0000313" key="4">
    <source>
        <dbReference type="EMBL" id="ODP38849.1"/>
    </source>
</evidence>
<proteinExistence type="predicted"/>
<reference evidence="4 5" key="1">
    <citation type="submission" date="2016-08" db="EMBL/GenBank/DDBJ databases">
        <title>Draft genome of the agarase producing Sphingomonas sp. MCT13.</title>
        <authorList>
            <person name="D'Andrea M.M."/>
            <person name="Rossolini G.M."/>
            <person name="Thaller M.C."/>
        </authorList>
    </citation>
    <scope>NUCLEOTIDE SEQUENCE [LARGE SCALE GENOMIC DNA]</scope>
    <source>
        <strain evidence="4 5">MCT13</strain>
    </source>
</reference>
<dbReference type="EMBL" id="MDDS01000011">
    <property type="protein sequence ID" value="ODP38849.1"/>
    <property type="molecule type" value="Genomic_DNA"/>
</dbReference>
<dbReference type="PANTHER" id="PTHR43751:SF1">
    <property type="entry name" value="SULFATASE ATSG-RELATED"/>
    <property type="match status" value="1"/>
</dbReference>
<protein>
    <submittedName>
        <fullName evidence="4">Arylsulfatase A family protein</fullName>
    </submittedName>
</protein>
<dbReference type="Gene3D" id="3.40.720.10">
    <property type="entry name" value="Alkaline Phosphatase, subunit A"/>
    <property type="match status" value="1"/>
</dbReference>
<dbReference type="AlphaFoldDB" id="A0A1E3LYQ9"/>
<dbReference type="RefSeq" id="WP_069319453.1">
    <property type="nucleotide sequence ID" value="NZ_MDDS01000011.1"/>
</dbReference>
<dbReference type="Proteomes" id="UP000094487">
    <property type="component" value="Unassembled WGS sequence"/>
</dbReference>
<dbReference type="InterPro" id="IPR052701">
    <property type="entry name" value="GAG_Ulvan_Degrading_Sulfatases"/>
</dbReference>
<dbReference type="InterPro" id="IPR006311">
    <property type="entry name" value="TAT_signal"/>
</dbReference>